<keyword evidence="1" id="KW-0175">Coiled coil</keyword>
<dbReference type="STRING" id="1802538.A2382_04415"/>
<feature type="coiled-coil region" evidence="1">
    <location>
        <begin position="11"/>
        <end position="52"/>
    </location>
</feature>
<evidence type="ECO:0000313" key="2">
    <source>
        <dbReference type="EMBL" id="OGM79812.1"/>
    </source>
</evidence>
<dbReference type="Proteomes" id="UP000178999">
    <property type="component" value="Unassembled WGS sequence"/>
</dbReference>
<gene>
    <name evidence="2" type="ORF">A2382_04415</name>
</gene>
<name>A0A1F8CU55_9BACT</name>
<dbReference type="AlphaFoldDB" id="A0A1F8CU55"/>
<protein>
    <submittedName>
        <fullName evidence="2">Uncharacterized protein</fullName>
    </submittedName>
</protein>
<comment type="caution">
    <text evidence="2">The sequence shown here is derived from an EMBL/GenBank/DDBJ whole genome shotgun (WGS) entry which is preliminary data.</text>
</comment>
<proteinExistence type="predicted"/>
<organism evidence="2 3">
    <name type="scientific">Candidatus Woesebacteria bacterium RIFOXYB1_FULL_38_16</name>
    <dbReference type="NCBI Taxonomy" id="1802538"/>
    <lineage>
        <taxon>Bacteria</taxon>
        <taxon>Candidatus Woeseibacteriota</taxon>
    </lineage>
</organism>
<evidence type="ECO:0000313" key="3">
    <source>
        <dbReference type="Proteomes" id="UP000178999"/>
    </source>
</evidence>
<evidence type="ECO:0000256" key="1">
    <source>
        <dbReference type="SAM" id="Coils"/>
    </source>
</evidence>
<reference evidence="2 3" key="1">
    <citation type="journal article" date="2016" name="Nat. Commun.">
        <title>Thousands of microbial genomes shed light on interconnected biogeochemical processes in an aquifer system.</title>
        <authorList>
            <person name="Anantharaman K."/>
            <person name="Brown C.T."/>
            <person name="Hug L.A."/>
            <person name="Sharon I."/>
            <person name="Castelle C.J."/>
            <person name="Probst A.J."/>
            <person name="Thomas B.C."/>
            <person name="Singh A."/>
            <person name="Wilkins M.J."/>
            <person name="Karaoz U."/>
            <person name="Brodie E.L."/>
            <person name="Williams K.H."/>
            <person name="Hubbard S.S."/>
            <person name="Banfield J.F."/>
        </authorList>
    </citation>
    <scope>NUCLEOTIDE SEQUENCE [LARGE SCALE GENOMIC DNA]</scope>
</reference>
<accession>A0A1F8CU55</accession>
<dbReference type="EMBL" id="MGHY01000007">
    <property type="protein sequence ID" value="OGM79812.1"/>
    <property type="molecule type" value="Genomic_DNA"/>
</dbReference>
<sequence>MGDWRRKVDRYVDSRERKERERVEREEQERQVKEEREAARQLKANRKKLTRLPCQICGTVSEEPSKKKVLDYEIDSGWGVSTYIYKWADNWDWPMGFETCLVCNRRVCADCIYKGMCKICASGWIERFLGELTRCFCR</sequence>